<reference evidence="7 8" key="1">
    <citation type="submission" date="2020-08" db="EMBL/GenBank/DDBJ databases">
        <title>Genomic Encyclopedia of Type Strains, Phase III (KMG-III): the genomes of soil and plant-associated and newly described type strains.</title>
        <authorList>
            <person name="Whitman W."/>
        </authorList>
    </citation>
    <scope>NUCLEOTIDE SEQUENCE [LARGE SCALE GENOMIC DNA]</scope>
    <source>
        <strain evidence="7 8">CECT 7341</strain>
    </source>
</reference>
<accession>A0A7W5DP05</accession>
<name>A0A7W5DP05_9GAMM</name>
<evidence type="ECO:0000256" key="5">
    <source>
        <dbReference type="ARBA" id="ARBA00023136"/>
    </source>
</evidence>
<dbReference type="RefSeq" id="WP_343065243.1">
    <property type="nucleotide sequence ID" value="NZ_JACHXQ010000015.1"/>
</dbReference>
<dbReference type="AlphaFoldDB" id="A0A7W5DP05"/>
<keyword evidence="2" id="KW-1003">Cell membrane</keyword>
<keyword evidence="5" id="KW-0472">Membrane</keyword>
<evidence type="ECO:0000256" key="2">
    <source>
        <dbReference type="ARBA" id="ARBA00022475"/>
    </source>
</evidence>
<comment type="subcellular location">
    <subcellularLocation>
        <location evidence="1">Cell membrane</location>
        <topology evidence="1">Multi-pass membrane protein</topology>
    </subcellularLocation>
</comment>
<sequence length="106" mass="11644">MAYALQATPIYRADALVQVEDKAGMSNPLEDVRAMLGEEPTADTQIGILRSRLLLGRVVDQERLDLVVVPARFPVIGDFLMRLGIERPSFAESSVWAGEAINIGDF</sequence>
<evidence type="ECO:0000313" key="8">
    <source>
        <dbReference type="Proteomes" id="UP000563050"/>
    </source>
</evidence>
<keyword evidence="4" id="KW-1133">Transmembrane helix</keyword>
<evidence type="ECO:0000256" key="4">
    <source>
        <dbReference type="ARBA" id="ARBA00022989"/>
    </source>
</evidence>
<protein>
    <submittedName>
        <fullName evidence="7">Uncharacterized protein involved in exopolysaccharide biosynthesis</fullName>
    </submittedName>
</protein>
<dbReference type="GO" id="GO:0005886">
    <property type="term" value="C:plasma membrane"/>
    <property type="evidence" value="ECO:0007669"/>
    <property type="project" value="UniProtKB-SubCell"/>
</dbReference>
<dbReference type="Pfam" id="PF02706">
    <property type="entry name" value="Wzz"/>
    <property type="match status" value="1"/>
</dbReference>
<dbReference type="InterPro" id="IPR003856">
    <property type="entry name" value="LPS_length_determ_N"/>
</dbReference>
<proteinExistence type="predicted"/>
<dbReference type="EMBL" id="JACHXQ010000015">
    <property type="protein sequence ID" value="MBB3185638.1"/>
    <property type="molecule type" value="Genomic_DNA"/>
</dbReference>
<gene>
    <name evidence="7" type="ORF">FHR95_003229</name>
</gene>
<evidence type="ECO:0000256" key="1">
    <source>
        <dbReference type="ARBA" id="ARBA00004651"/>
    </source>
</evidence>
<feature type="domain" description="Polysaccharide chain length determinant N-terminal" evidence="6">
    <location>
        <begin position="2"/>
        <end position="61"/>
    </location>
</feature>
<evidence type="ECO:0000259" key="6">
    <source>
        <dbReference type="Pfam" id="PF02706"/>
    </source>
</evidence>
<keyword evidence="8" id="KW-1185">Reference proteome</keyword>
<organism evidence="7 8">
    <name type="scientific">Halomonas fontilapidosi</name>
    <dbReference type="NCBI Taxonomy" id="616675"/>
    <lineage>
        <taxon>Bacteria</taxon>
        <taxon>Pseudomonadati</taxon>
        <taxon>Pseudomonadota</taxon>
        <taxon>Gammaproteobacteria</taxon>
        <taxon>Oceanospirillales</taxon>
        <taxon>Halomonadaceae</taxon>
        <taxon>Halomonas</taxon>
    </lineage>
</organism>
<comment type="caution">
    <text evidence="7">The sequence shown here is derived from an EMBL/GenBank/DDBJ whole genome shotgun (WGS) entry which is preliminary data.</text>
</comment>
<keyword evidence="3" id="KW-0812">Transmembrane</keyword>
<evidence type="ECO:0000256" key="3">
    <source>
        <dbReference type="ARBA" id="ARBA00022692"/>
    </source>
</evidence>
<dbReference type="Proteomes" id="UP000563050">
    <property type="component" value="Unassembled WGS sequence"/>
</dbReference>
<evidence type="ECO:0000313" key="7">
    <source>
        <dbReference type="EMBL" id="MBB3185638.1"/>
    </source>
</evidence>